<dbReference type="Pfam" id="PF00903">
    <property type="entry name" value="Glyoxalase"/>
    <property type="match status" value="1"/>
</dbReference>
<comment type="caution">
    <text evidence="2">The sequence shown here is derived from an EMBL/GenBank/DDBJ whole genome shotgun (WGS) entry which is preliminary data.</text>
</comment>
<dbReference type="AlphaFoldDB" id="A0A419RW85"/>
<evidence type="ECO:0000313" key="2">
    <source>
        <dbReference type="EMBL" id="RJY10024.1"/>
    </source>
</evidence>
<dbReference type="OrthoDB" id="7210070at2"/>
<dbReference type="EMBL" id="RAHX01000001">
    <property type="protein sequence ID" value="RJY10024.1"/>
    <property type="molecule type" value="Genomic_DNA"/>
</dbReference>
<dbReference type="PROSITE" id="PS51819">
    <property type="entry name" value="VOC"/>
    <property type="match status" value="1"/>
</dbReference>
<proteinExistence type="predicted"/>
<organism evidence="2 3">
    <name type="scientific">Aurantiacibacter aquimixticola</name>
    <dbReference type="NCBI Taxonomy" id="1958945"/>
    <lineage>
        <taxon>Bacteria</taxon>
        <taxon>Pseudomonadati</taxon>
        <taxon>Pseudomonadota</taxon>
        <taxon>Alphaproteobacteria</taxon>
        <taxon>Sphingomonadales</taxon>
        <taxon>Erythrobacteraceae</taxon>
        <taxon>Aurantiacibacter</taxon>
    </lineage>
</organism>
<name>A0A419RW85_9SPHN</name>
<dbReference type="Gene3D" id="3.10.180.10">
    <property type="entry name" value="2,3-Dihydroxybiphenyl 1,2-Dioxygenase, domain 1"/>
    <property type="match status" value="1"/>
</dbReference>
<dbReference type="InterPro" id="IPR004360">
    <property type="entry name" value="Glyas_Fos-R_dOase_dom"/>
</dbReference>
<feature type="domain" description="VOC" evidence="1">
    <location>
        <begin position="20"/>
        <end position="158"/>
    </location>
</feature>
<dbReference type="InterPro" id="IPR037523">
    <property type="entry name" value="VOC_core"/>
</dbReference>
<reference evidence="2 3" key="1">
    <citation type="journal article" date="2017" name="Int. J. Syst. Evol. Microbiol.">
        <title>Erythrobacter aquimixticola sp. nov., isolated from the junction between the ocean and a freshwater spring.</title>
        <authorList>
            <person name="Park S."/>
            <person name="Jung Y.T."/>
            <person name="Choi S.J."/>
            <person name="Yoon J.H."/>
        </authorList>
    </citation>
    <scope>NUCLEOTIDE SEQUENCE [LARGE SCALE GENOMIC DNA]</scope>
    <source>
        <strain evidence="2 3">JSSK-14</strain>
    </source>
</reference>
<dbReference type="SUPFAM" id="SSF54593">
    <property type="entry name" value="Glyoxalase/Bleomycin resistance protein/Dihydroxybiphenyl dioxygenase"/>
    <property type="match status" value="1"/>
</dbReference>
<dbReference type="Proteomes" id="UP000285232">
    <property type="component" value="Unassembled WGS sequence"/>
</dbReference>
<accession>A0A419RW85</accession>
<evidence type="ECO:0000313" key="3">
    <source>
        <dbReference type="Proteomes" id="UP000285232"/>
    </source>
</evidence>
<dbReference type="InterPro" id="IPR029068">
    <property type="entry name" value="Glyas_Bleomycin-R_OHBP_Dase"/>
</dbReference>
<evidence type="ECO:0000259" key="1">
    <source>
        <dbReference type="PROSITE" id="PS51819"/>
    </source>
</evidence>
<keyword evidence="3" id="KW-1185">Reference proteome</keyword>
<protein>
    <recommendedName>
        <fullName evidence="1">VOC domain-containing protein</fullName>
    </recommendedName>
</protein>
<gene>
    <name evidence="2" type="ORF">D6201_12270</name>
</gene>
<sequence length="163" mass="18093">MLQRPRRTGGMALSEKPSVRFQRANFVVRDLDRALTFYEGVLGFEVTYRLGHHPDSYSIPVFDIPDGARLGFAILSLPGQPRVMALSEISEIVLEPVPHPRRGAIVLETQDPDAVTAASRELGLHVYEEGALTTHDGREGREIGIVDFDDNLVVIYLIPEDGK</sequence>